<dbReference type="AlphaFoldDB" id="A0A6C0J5Q0"/>
<reference evidence="1" key="1">
    <citation type="journal article" date="2020" name="Nature">
        <title>Giant virus diversity and host interactions through global metagenomics.</title>
        <authorList>
            <person name="Schulz F."/>
            <person name="Roux S."/>
            <person name="Paez-Espino D."/>
            <person name="Jungbluth S."/>
            <person name="Walsh D.A."/>
            <person name="Denef V.J."/>
            <person name="McMahon K.D."/>
            <person name="Konstantinidis K.T."/>
            <person name="Eloe-Fadrosh E.A."/>
            <person name="Kyrpides N.C."/>
            <person name="Woyke T."/>
        </authorList>
    </citation>
    <scope>NUCLEOTIDE SEQUENCE</scope>
    <source>
        <strain evidence="1">GVMAG-M-3300025860-12</strain>
    </source>
</reference>
<name>A0A6C0J5Q0_9ZZZZ</name>
<dbReference type="EMBL" id="MN740324">
    <property type="protein sequence ID" value="QHU00200.1"/>
    <property type="molecule type" value="Genomic_DNA"/>
</dbReference>
<proteinExistence type="predicted"/>
<organism evidence="1">
    <name type="scientific">viral metagenome</name>
    <dbReference type="NCBI Taxonomy" id="1070528"/>
    <lineage>
        <taxon>unclassified sequences</taxon>
        <taxon>metagenomes</taxon>
        <taxon>organismal metagenomes</taxon>
    </lineage>
</organism>
<protein>
    <submittedName>
        <fullName evidence="1">Uncharacterized protein</fullName>
    </submittedName>
</protein>
<accession>A0A6C0J5Q0</accession>
<sequence length="179" mass="21762">MMNIFRFNKVFNSLIDKKKTLKLLKIINKLYKNNIFNEELVLNLIKGFVIIFYLNSKCFNEYYNLLYYINYKMKVQFKNIFFNKIKKMNFSHQFNLSNNTVDEIIINTDKFIFINNNIPIDSKLLVLYEILDNINKLQLSNEYKIHLYLFIIKQFKDNADYVLELKKIKIILNDYMNSK</sequence>
<evidence type="ECO:0000313" key="1">
    <source>
        <dbReference type="EMBL" id="QHU00200.1"/>
    </source>
</evidence>